<evidence type="ECO:0000256" key="1">
    <source>
        <dbReference type="SAM" id="Phobius"/>
    </source>
</evidence>
<protein>
    <submittedName>
        <fullName evidence="2">Uncharacterized protein</fullName>
    </submittedName>
</protein>
<dbReference type="AlphaFoldDB" id="A0A3P3E5Z5"/>
<keyword evidence="1" id="KW-1133">Transmembrane helix</keyword>
<feature type="transmembrane region" description="Helical" evidence="1">
    <location>
        <begin position="12"/>
        <end position="32"/>
    </location>
</feature>
<dbReference type="Proteomes" id="UP000271590">
    <property type="component" value="Unassembled WGS sequence"/>
</dbReference>
<proteinExistence type="predicted"/>
<name>A0A3P3E5Z5_9BURK</name>
<organism evidence="2 3">
    <name type="scientific">Variovorax beijingensis</name>
    <dbReference type="NCBI Taxonomy" id="2496117"/>
    <lineage>
        <taxon>Bacteria</taxon>
        <taxon>Pseudomonadati</taxon>
        <taxon>Pseudomonadota</taxon>
        <taxon>Betaproteobacteria</taxon>
        <taxon>Burkholderiales</taxon>
        <taxon>Comamonadaceae</taxon>
        <taxon>Variovorax</taxon>
    </lineage>
</organism>
<dbReference type="EMBL" id="RQXU01000038">
    <property type="protein sequence ID" value="RRH80478.1"/>
    <property type="molecule type" value="Genomic_DNA"/>
</dbReference>
<accession>A0A3P3E5Z5</accession>
<feature type="transmembrane region" description="Helical" evidence="1">
    <location>
        <begin position="210"/>
        <end position="229"/>
    </location>
</feature>
<dbReference type="RefSeq" id="WP_124962023.1">
    <property type="nucleotide sequence ID" value="NZ_RQXU01000038.1"/>
</dbReference>
<reference evidence="2 3" key="1">
    <citation type="submission" date="2018-11" db="EMBL/GenBank/DDBJ databases">
        <title>The genome of Variovorax sp T529.</title>
        <authorList>
            <person name="Gao J."/>
        </authorList>
    </citation>
    <scope>NUCLEOTIDE SEQUENCE [LARGE SCALE GENOMIC DNA]</scope>
    <source>
        <strain evidence="2 3">T529</strain>
    </source>
</reference>
<gene>
    <name evidence="2" type="ORF">EH244_30485</name>
</gene>
<comment type="caution">
    <text evidence="2">The sequence shown here is derived from an EMBL/GenBank/DDBJ whole genome shotgun (WGS) entry which is preliminary data.</text>
</comment>
<feature type="transmembrane region" description="Helical" evidence="1">
    <location>
        <begin position="52"/>
        <end position="69"/>
    </location>
</feature>
<keyword evidence="1" id="KW-0812">Transmembrane</keyword>
<evidence type="ECO:0000313" key="3">
    <source>
        <dbReference type="Proteomes" id="UP000271590"/>
    </source>
</evidence>
<sequence length="234" mass="26050">MDDDDKIRRNLVVTSAVIIGVAWFDVSLPDVLERLFSIKSQAGTPGAVVQLSTWKVWVAALVVLGYMSWRYRWSDEVEQATRLFTESVVSRYKKLFGDVYMTDVTKWFQSGAFPADVHPQLSAAYAQLVPHTLAQQLGRGPEKVTFTGPMPAINQGNHMMTMTAEWLPGGGGVYVNQQQVNIYIDTRRLKSMIWSARRFALANSKSSMSLVWPVVIAGSATVVVLYKLGRAVFG</sequence>
<keyword evidence="1" id="KW-0472">Membrane</keyword>
<evidence type="ECO:0000313" key="2">
    <source>
        <dbReference type="EMBL" id="RRH80478.1"/>
    </source>
</evidence>